<dbReference type="PRINTS" id="PR00344">
    <property type="entry name" value="BCTRLSENSOR"/>
</dbReference>
<evidence type="ECO:0000256" key="12">
    <source>
        <dbReference type="ARBA" id="ARBA00023012"/>
    </source>
</evidence>
<dbReference type="PROSITE" id="PS50885">
    <property type="entry name" value="HAMP"/>
    <property type="match status" value="1"/>
</dbReference>
<keyword evidence="9" id="KW-0418">Kinase</keyword>
<evidence type="ECO:0000256" key="8">
    <source>
        <dbReference type="ARBA" id="ARBA00022741"/>
    </source>
</evidence>
<feature type="domain" description="HAMP" evidence="16">
    <location>
        <begin position="189"/>
        <end position="241"/>
    </location>
</feature>
<feature type="transmembrane region" description="Helical" evidence="14">
    <location>
        <begin position="12"/>
        <end position="33"/>
    </location>
</feature>
<evidence type="ECO:0000256" key="5">
    <source>
        <dbReference type="ARBA" id="ARBA00022553"/>
    </source>
</evidence>
<comment type="catalytic activity">
    <reaction evidence="1">
        <text>ATP + protein L-histidine = ADP + protein N-phospho-L-histidine.</text>
        <dbReference type="EC" id="2.7.13.3"/>
    </reaction>
</comment>
<keyword evidence="6" id="KW-0808">Transferase</keyword>
<dbReference type="SMART" id="SM00387">
    <property type="entry name" value="HATPase_c"/>
    <property type="match status" value="1"/>
</dbReference>
<evidence type="ECO:0000259" key="15">
    <source>
        <dbReference type="PROSITE" id="PS50109"/>
    </source>
</evidence>
<dbReference type="CDD" id="cd00075">
    <property type="entry name" value="HATPase"/>
    <property type="match status" value="1"/>
</dbReference>
<dbReference type="SUPFAM" id="SSF55874">
    <property type="entry name" value="ATPase domain of HSP90 chaperone/DNA topoisomerase II/histidine kinase"/>
    <property type="match status" value="1"/>
</dbReference>
<dbReference type="Gene3D" id="3.30.565.10">
    <property type="entry name" value="Histidine kinase-like ATPase, C-terminal domain"/>
    <property type="match status" value="1"/>
</dbReference>
<keyword evidence="5" id="KW-0597">Phosphoprotein</keyword>
<dbReference type="Gene3D" id="3.30.450.20">
    <property type="entry name" value="PAS domain"/>
    <property type="match status" value="1"/>
</dbReference>
<dbReference type="InterPro" id="IPR036097">
    <property type="entry name" value="HisK_dim/P_sf"/>
</dbReference>
<comment type="caution">
    <text evidence="17">The sequence shown here is derived from an EMBL/GenBank/DDBJ whole genome shotgun (WGS) entry which is preliminary data.</text>
</comment>
<dbReference type="SMART" id="SM00304">
    <property type="entry name" value="HAMP"/>
    <property type="match status" value="1"/>
</dbReference>
<evidence type="ECO:0000313" key="18">
    <source>
        <dbReference type="Proteomes" id="UP001335737"/>
    </source>
</evidence>
<evidence type="ECO:0000256" key="10">
    <source>
        <dbReference type="ARBA" id="ARBA00022840"/>
    </source>
</evidence>
<dbReference type="InterPro" id="IPR005467">
    <property type="entry name" value="His_kinase_dom"/>
</dbReference>
<evidence type="ECO:0000256" key="6">
    <source>
        <dbReference type="ARBA" id="ARBA00022679"/>
    </source>
</evidence>
<comment type="subcellular location">
    <subcellularLocation>
        <location evidence="2">Cell membrane</location>
        <topology evidence="2">Multi-pass membrane protein</topology>
    </subcellularLocation>
</comment>
<dbReference type="InterPro" id="IPR004358">
    <property type="entry name" value="Sig_transdc_His_kin-like_C"/>
</dbReference>
<keyword evidence="12" id="KW-0902">Two-component regulatory system</keyword>
<feature type="domain" description="Histidine kinase" evidence="15">
    <location>
        <begin position="367"/>
        <end position="586"/>
    </location>
</feature>
<dbReference type="Gene3D" id="1.10.287.130">
    <property type="match status" value="1"/>
</dbReference>
<evidence type="ECO:0000256" key="9">
    <source>
        <dbReference type="ARBA" id="ARBA00022777"/>
    </source>
</evidence>
<protein>
    <recommendedName>
        <fullName evidence="3">histidine kinase</fullName>
        <ecNumber evidence="3">2.7.13.3</ecNumber>
    </recommendedName>
</protein>
<evidence type="ECO:0000256" key="3">
    <source>
        <dbReference type="ARBA" id="ARBA00012438"/>
    </source>
</evidence>
<dbReference type="PROSITE" id="PS50109">
    <property type="entry name" value="HIS_KIN"/>
    <property type="match status" value="1"/>
</dbReference>
<dbReference type="SUPFAM" id="SSF158472">
    <property type="entry name" value="HAMP domain-like"/>
    <property type="match status" value="1"/>
</dbReference>
<evidence type="ECO:0000256" key="13">
    <source>
        <dbReference type="ARBA" id="ARBA00023136"/>
    </source>
</evidence>
<evidence type="ECO:0000256" key="14">
    <source>
        <dbReference type="SAM" id="Phobius"/>
    </source>
</evidence>
<keyword evidence="4" id="KW-1003">Cell membrane</keyword>
<dbReference type="PANTHER" id="PTHR42878:SF3">
    <property type="entry name" value="HISTIDINE PROTEIN KINASE SAES"/>
    <property type="match status" value="1"/>
</dbReference>
<dbReference type="InterPro" id="IPR003661">
    <property type="entry name" value="HisK_dim/P_dom"/>
</dbReference>
<dbReference type="SMART" id="SM00388">
    <property type="entry name" value="HisKA"/>
    <property type="match status" value="1"/>
</dbReference>
<gene>
    <name evidence="17" type="ORF">QGM71_02835</name>
</gene>
<dbReference type="EC" id="2.7.13.3" evidence="3"/>
<keyword evidence="10 17" id="KW-0067">ATP-binding</keyword>
<keyword evidence="8" id="KW-0547">Nucleotide-binding</keyword>
<dbReference type="Pfam" id="PF02518">
    <property type="entry name" value="HATPase_c"/>
    <property type="match status" value="1"/>
</dbReference>
<dbReference type="RefSeq" id="WP_327605989.1">
    <property type="nucleotide sequence ID" value="NZ_JARZFX010000001.1"/>
</dbReference>
<dbReference type="InterPro" id="IPR050351">
    <property type="entry name" value="BphY/WalK/GraS-like"/>
</dbReference>
<dbReference type="Pfam" id="PF00512">
    <property type="entry name" value="HisKA"/>
    <property type="match status" value="1"/>
</dbReference>
<dbReference type="SUPFAM" id="SSF47384">
    <property type="entry name" value="Homodimeric domain of signal transducing histidine kinase"/>
    <property type="match status" value="1"/>
</dbReference>
<keyword evidence="13 14" id="KW-0472">Membrane</keyword>
<evidence type="ECO:0000256" key="7">
    <source>
        <dbReference type="ARBA" id="ARBA00022692"/>
    </source>
</evidence>
<organism evidence="17 18">
    <name type="scientific">Virgibacillus tibetensis</name>
    <dbReference type="NCBI Taxonomy" id="3042313"/>
    <lineage>
        <taxon>Bacteria</taxon>
        <taxon>Bacillati</taxon>
        <taxon>Bacillota</taxon>
        <taxon>Bacilli</taxon>
        <taxon>Bacillales</taxon>
        <taxon>Bacillaceae</taxon>
        <taxon>Virgibacillus</taxon>
    </lineage>
</organism>
<dbReference type="SUPFAM" id="SSF55785">
    <property type="entry name" value="PYP-like sensor domain (PAS domain)"/>
    <property type="match status" value="1"/>
</dbReference>
<accession>A0ABU6KBK4</accession>
<dbReference type="PANTHER" id="PTHR42878">
    <property type="entry name" value="TWO-COMPONENT HISTIDINE KINASE"/>
    <property type="match status" value="1"/>
</dbReference>
<evidence type="ECO:0000259" key="16">
    <source>
        <dbReference type="PROSITE" id="PS50885"/>
    </source>
</evidence>
<evidence type="ECO:0000256" key="4">
    <source>
        <dbReference type="ARBA" id="ARBA00022475"/>
    </source>
</evidence>
<proteinExistence type="predicted"/>
<reference evidence="17 18" key="1">
    <citation type="journal article" date="2024" name="Int. J. Syst. Evol. Microbiol.">
        <title>Virgibacillus tibetensis sp. nov., isolated from salt lake on the Tibetan Plateau of China.</title>
        <authorList>
            <person name="Phurbu D."/>
            <person name="Liu Z.-X."/>
            <person name="Wang R."/>
            <person name="Zheng Y.-Y."/>
            <person name="Liu H.-C."/>
            <person name="Zhou Y.-G."/>
            <person name="Yu Y.-J."/>
            <person name="Li A.-H."/>
        </authorList>
    </citation>
    <scope>NUCLEOTIDE SEQUENCE [LARGE SCALE GENOMIC DNA]</scope>
    <source>
        <strain evidence="17 18">C22-A2</strain>
    </source>
</reference>
<feature type="transmembrane region" description="Helical" evidence="14">
    <location>
        <begin position="168"/>
        <end position="187"/>
    </location>
</feature>
<keyword evidence="18" id="KW-1185">Reference proteome</keyword>
<evidence type="ECO:0000256" key="1">
    <source>
        <dbReference type="ARBA" id="ARBA00000085"/>
    </source>
</evidence>
<dbReference type="CDD" id="cd06225">
    <property type="entry name" value="HAMP"/>
    <property type="match status" value="1"/>
</dbReference>
<dbReference type="InterPro" id="IPR003594">
    <property type="entry name" value="HATPase_dom"/>
</dbReference>
<dbReference type="InterPro" id="IPR036890">
    <property type="entry name" value="HATPase_C_sf"/>
</dbReference>
<dbReference type="GO" id="GO:0005524">
    <property type="term" value="F:ATP binding"/>
    <property type="evidence" value="ECO:0007669"/>
    <property type="project" value="UniProtKB-KW"/>
</dbReference>
<keyword evidence="11 14" id="KW-1133">Transmembrane helix</keyword>
<dbReference type="Pfam" id="PF18698">
    <property type="entry name" value="HisK_sensor"/>
    <property type="match status" value="1"/>
</dbReference>
<name>A0ABU6KBK4_9BACI</name>
<evidence type="ECO:0000313" key="17">
    <source>
        <dbReference type="EMBL" id="MEC5422426.1"/>
    </source>
</evidence>
<dbReference type="EMBL" id="JARZFX010000001">
    <property type="protein sequence ID" value="MEC5422426.1"/>
    <property type="molecule type" value="Genomic_DNA"/>
</dbReference>
<keyword evidence="7 14" id="KW-0812">Transmembrane</keyword>
<dbReference type="Proteomes" id="UP001335737">
    <property type="component" value="Unassembled WGS sequence"/>
</dbReference>
<dbReference type="InterPro" id="IPR041328">
    <property type="entry name" value="HisK_sensor"/>
</dbReference>
<evidence type="ECO:0000256" key="2">
    <source>
        <dbReference type="ARBA" id="ARBA00004651"/>
    </source>
</evidence>
<evidence type="ECO:0000256" key="11">
    <source>
        <dbReference type="ARBA" id="ARBA00022989"/>
    </source>
</evidence>
<dbReference type="CDD" id="cd00082">
    <property type="entry name" value="HisKA"/>
    <property type="match status" value="1"/>
</dbReference>
<sequence>MFWRSVVGKLAITILLLVSFVLFILTILLLEFFENFHIQEAEKDMMQTATKVSVLVEQHEDKSLVLETTERVKDSASRVAIIFDDGELWVSESSNQSLSKLEEYWLEEDEGLAGVLTSNEEVREQIVIPGSDLEAMIVGTPIGNGRGAIFVYQSLDVVDQTKAETTKIIFLAAGIAIILTTIFAFFLSTRITSPLIKMREAAFDLTRGEFNTKVPILTHDEIGELAMAFNRMGRQLKFHINALHQEKEQLSGIVSSMADGVVTLNRNGDMIVTNPPAERFIEDWYFENNVKVSGEKRKLPSDLNKILQEVISGESEALHELSLQGRSYVMLMTPLYDQSYVRGAVAVIRDMTEERRLDKLRKDFIANVSHELRTPISMLQGYSEAIVDNIAESKEEKNQLAQIIHEESLRMGRLVNELLDLARMEAGHIQLNLETIDVVLYVERILKKFTGISKENKIQLTLSTNVTNSTAQFDPDRIEQVFTNLIDNAIRHTDENGYVKVDVVCNENGIQVDIQDSGSGIPEEDLPFVFERFYKADKSRKRNKQKGTGLGLAIAKNIIDSHNGIITVKSKLYQGTTFSFKIPHTHS</sequence>
<dbReference type="Gene3D" id="6.10.340.10">
    <property type="match status" value="1"/>
</dbReference>
<dbReference type="InterPro" id="IPR035965">
    <property type="entry name" value="PAS-like_dom_sf"/>
</dbReference>
<dbReference type="InterPro" id="IPR003660">
    <property type="entry name" value="HAMP_dom"/>
</dbReference>
<dbReference type="Pfam" id="PF00672">
    <property type="entry name" value="HAMP"/>
    <property type="match status" value="1"/>
</dbReference>